<dbReference type="Proteomes" id="UP001500320">
    <property type="component" value="Unassembled WGS sequence"/>
</dbReference>
<evidence type="ECO:0000256" key="1">
    <source>
        <dbReference type="SAM" id="SignalP"/>
    </source>
</evidence>
<accession>A0ABP6MU13</accession>
<protein>
    <submittedName>
        <fullName evidence="2">Uncharacterized protein</fullName>
    </submittedName>
</protein>
<sequence>MPAAALALAVLTGCGAQAQTAAQPSPSPTPDLRRQIETARADCMKKRGFRYNVHVPPPRKISDDQRAADRGDYEAMRRIRQKYGFKIFSRYVYPGDPNAEPYFVHPWGTNDDIISELSETQAVAWEEANDACRTETVKKILGKTVTTMEDYYEQLGRRSEQLDRELDGDPRLVELARSFGDCLKGKGYEVASLRPTDMREAGAKTFQKEADRIGRSQAENPVAEGEGRYVPELTAEQARPYLEKEIKGALDDLECGKEFYPAFFAKLNTMPDVYAEFGYGAIQWS</sequence>
<evidence type="ECO:0000313" key="3">
    <source>
        <dbReference type="Proteomes" id="UP001500320"/>
    </source>
</evidence>
<gene>
    <name evidence="2" type="ORF">GCM10010466_16260</name>
</gene>
<reference evidence="3" key="1">
    <citation type="journal article" date="2019" name="Int. J. Syst. Evol. Microbiol.">
        <title>The Global Catalogue of Microorganisms (GCM) 10K type strain sequencing project: providing services to taxonomists for standard genome sequencing and annotation.</title>
        <authorList>
            <consortium name="The Broad Institute Genomics Platform"/>
            <consortium name="The Broad Institute Genome Sequencing Center for Infectious Disease"/>
            <person name="Wu L."/>
            <person name="Ma J."/>
        </authorList>
    </citation>
    <scope>NUCLEOTIDE SEQUENCE [LARGE SCALE GENOMIC DNA]</scope>
    <source>
        <strain evidence="3">JCM 9373</strain>
    </source>
</reference>
<comment type="caution">
    <text evidence="2">The sequence shown here is derived from an EMBL/GenBank/DDBJ whole genome shotgun (WGS) entry which is preliminary data.</text>
</comment>
<feature type="signal peptide" evidence="1">
    <location>
        <begin position="1"/>
        <end position="18"/>
    </location>
</feature>
<feature type="chain" id="PRO_5046302512" evidence="1">
    <location>
        <begin position="19"/>
        <end position="285"/>
    </location>
</feature>
<name>A0ABP6MU13_9ACTN</name>
<organism evidence="2 3">
    <name type="scientific">Planomonospora alba</name>
    <dbReference type="NCBI Taxonomy" id="161354"/>
    <lineage>
        <taxon>Bacteria</taxon>
        <taxon>Bacillati</taxon>
        <taxon>Actinomycetota</taxon>
        <taxon>Actinomycetes</taxon>
        <taxon>Streptosporangiales</taxon>
        <taxon>Streptosporangiaceae</taxon>
        <taxon>Planomonospora</taxon>
    </lineage>
</organism>
<keyword evidence="1" id="KW-0732">Signal</keyword>
<keyword evidence="3" id="KW-1185">Reference proteome</keyword>
<evidence type="ECO:0000313" key="2">
    <source>
        <dbReference type="EMBL" id="GAA3126113.1"/>
    </source>
</evidence>
<proteinExistence type="predicted"/>
<dbReference type="EMBL" id="BAAAUT010000010">
    <property type="protein sequence ID" value="GAA3126113.1"/>
    <property type="molecule type" value="Genomic_DNA"/>
</dbReference>